<dbReference type="FunFam" id="3.30.1330.40:FF:000012">
    <property type="entry name" value="diphthine--ammonia ligase isoform X1"/>
    <property type="match status" value="1"/>
</dbReference>
<reference evidence="14" key="2">
    <citation type="submission" date="2025-08" db="UniProtKB">
        <authorList>
            <consortium name="Ensembl"/>
        </authorList>
    </citation>
    <scope>IDENTIFICATION</scope>
</reference>
<comment type="similarity">
    <text evidence="2">Belongs to the Diphthine--ammonia ligase family.</text>
</comment>
<dbReference type="Pfam" id="PF01042">
    <property type="entry name" value="Ribonuc_L-PSP"/>
    <property type="match status" value="2"/>
</dbReference>
<evidence type="ECO:0000259" key="13">
    <source>
        <dbReference type="Pfam" id="PF01902"/>
    </source>
</evidence>
<gene>
    <name evidence="14" type="primary">DPH6</name>
    <name evidence="14" type="synonym">dph6</name>
</gene>
<keyword evidence="5" id="KW-0436">Ligase</keyword>
<dbReference type="Gene3D" id="3.30.1330.40">
    <property type="entry name" value="RutC-like"/>
    <property type="match status" value="2"/>
</dbReference>
<sequence>MKVVALISGGKDSCYNMMQCIAAGHEIVALANLQPEKKDELDSYMYQTVGHEAIDLYAEAMDLPMYRRTIQGTSLVIGKDYNQQDGDEVEDLYQLLKLVKEKEIVEGVSVGAILSDYQRVRVEHVCQRLGLQPLAYLWRRCQEDLLREMISSNIHALIIKVAAFGLDPEKHLGKTLAEMESYLQQLSKKYGVHVCGEGGEYETLTLDCPLFKKKIVIDSSKVVVHSADAFAPVGYLQLLKMHLEDKPNHSYTKTVSGSTCPCMSYIKENRETFESLNREPTEHEICATASLDNEDKFLPCSLRANLGYQWICVGMNFSSDKGAQDQARHVFSILKDMVEAKGFRLSDAVLIHLYLKSMSDFIAVNAIYKTFFGLNPPARVCVEAPMFDGEHLKVDCLLHSYETSHVYSSVPQKQIMHVQSVSHWAPANIGPYSQAIKINDAIFCAGQIGLIPCTMQLVQGGVQKEAILTFSHVEKVLDAMNSGLTLRHVLMANCYAISKIDIPLIKKIWEKCTTEDDSYGEEKKKCSTLVVSVVPRLPRNAAVELHVIAANDNPRERQSFSLKKNLEHFSIECEMLKSSCSALASISLSVSLLSPEVNYESTEEVLECLVTTLKGGFEKLGNYLSVLCCRTFYKHSNKAAVSLLEGFGKTLRTWLEERQPAFISVPVVDLPDMTILHIACWLSQ</sequence>
<dbReference type="UniPathway" id="UPA00559"/>
<dbReference type="Gene3D" id="3.40.50.620">
    <property type="entry name" value="HUPs"/>
    <property type="match status" value="1"/>
</dbReference>
<evidence type="ECO:0000256" key="6">
    <source>
        <dbReference type="ARBA" id="ARBA00022741"/>
    </source>
</evidence>
<accession>A0A8C4XDY7</accession>
<dbReference type="NCBIfam" id="TIGR00290">
    <property type="entry name" value="MJ0570_dom"/>
    <property type="match status" value="1"/>
</dbReference>
<dbReference type="GeneTree" id="ENSGT00420000029820"/>
<dbReference type="PANTHER" id="PTHR12196">
    <property type="entry name" value="DOMAIN OF UNKNOWN FUNCTION 71 DUF71 -CONTAINING PROTEIN"/>
    <property type="match status" value="1"/>
</dbReference>
<dbReference type="GO" id="GO:0005524">
    <property type="term" value="F:ATP binding"/>
    <property type="evidence" value="ECO:0007669"/>
    <property type="project" value="UniProtKB-KW"/>
</dbReference>
<reference evidence="14" key="3">
    <citation type="submission" date="2025-09" db="UniProtKB">
        <authorList>
            <consortium name="Ensembl"/>
        </authorList>
    </citation>
    <scope>IDENTIFICATION</scope>
</reference>
<organism evidence="14 15">
    <name type="scientific">Erpetoichthys calabaricus</name>
    <name type="common">Rope fish</name>
    <name type="synonym">Calamoichthys calabaricus</name>
    <dbReference type="NCBI Taxonomy" id="27687"/>
    <lineage>
        <taxon>Eukaryota</taxon>
        <taxon>Metazoa</taxon>
        <taxon>Chordata</taxon>
        <taxon>Craniata</taxon>
        <taxon>Vertebrata</taxon>
        <taxon>Euteleostomi</taxon>
        <taxon>Actinopterygii</taxon>
        <taxon>Polypteriformes</taxon>
        <taxon>Polypteridae</taxon>
        <taxon>Erpetoichthys</taxon>
    </lineage>
</organism>
<name>A0A8C4XDY7_ERPCA</name>
<dbReference type="SUPFAM" id="SSF55298">
    <property type="entry name" value="YjgF-like"/>
    <property type="match status" value="2"/>
</dbReference>
<evidence type="ECO:0000256" key="2">
    <source>
        <dbReference type="ARBA" id="ARBA00008496"/>
    </source>
</evidence>
<dbReference type="CDD" id="cd06155">
    <property type="entry name" value="eu_AANH_C_1"/>
    <property type="match status" value="1"/>
</dbReference>
<dbReference type="CDD" id="cd01994">
    <property type="entry name" value="AANH_PF0828-like"/>
    <property type="match status" value="1"/>
</dbReference>
<evidence type="ECO:0000256" key="9">
    <source>
        <dbReference type="ARBA" id="ARBA00031202"/>
    </source>
</evidence>
<evidence type="ECO:0000256" key="10">
    <source>
        <dbReference type="ARBA" id="ARBA00031552"/>
    </source>
</evidence>
<dbReference type="PANTHER" id="PTHR12196:SF2">
    <property type="entry name" value="DIPHTHINE--AMMONIA LIGASE"/>
    <property type="match status" value="1"/>
</dbReference>
<keyword evidence="6" id="KW-0547">Nucleotide-binding</keyword>
<dbReference type="CDD" id="cd06156">
    <property type="entry name" value="eu_AANH_C_2"/>
    <property type="match status" value="1"/>
</dbReference>
<protein>
    <recommendedName>
        <fullName evidence="4">Diphthine--ammonia ligase</fullName>
        <ecNumber evidence="3">6.3.1.14</ecNumber>
    </recommendedName>
    <alternativeName>
        <fullName evidence="9">ATP-binding domain-containing protein 4</fullName>
    </alternativeName>
    <alternativeName>
        <fullName evidence="8">Diphthamide synthase</fullName>
    </alternativeName>
    <alternativeName>
        <fullName evidence="10">Diphthamide synthetase</fullName>
    </alternativeName>
    <alternativeName>
        <fullName evidence="11">Protein DPH6 homolog</fullName>
    </alternativeName>
</protein>
<evidence type="ECO:0000256" key="5">
    <source>
        <dbReference type="ARBA" id="ARBA00022598"/>
    </source>
</evidence>
<dbReference type="AlphaFoldDB" id="A0A8C4XDY7"/>
<evidence type="ECO:0000256" key="12">
    <source>
        <dbReference type="ARBA" id="ARBA00048108"/>
    </source>
</evidence>
<evidence type="ECO:0000256" key="8">
    <source>
        <dbReference type="ARBA" id="ARBA00029814"/>
    </source>
</evidence>
<keyword evidence="7" id="KW-0067">ATP-binding</keyword>
<feature type="domain" description="Diphthamide synthase" evidence="13">
    <location>
        <begin position="1"/>
        <end position="229"/>
    </location>
</feature>
<dbReference type="GO" id="GO:0017183">
    <property type="term" value="P:protein histidyl modification to diphthamide"/>
    <property type="evidence" value="ECO:0007669"/>
    <property type="project" value="UniProtKB-UniPathway"/>
</dbReference>
<dbReference type="FunFam" id="3.90.1490.10:FF:000001">
    <property type="entry name" value="Diphthine--ammonia ligase"/>
    <property type="match status" value="1"/>
</dbReference>
<dbReference type="InterPro" id="IPR006175">
    <property type="entry name" value="YjgF/YER057c/UK114"/>
</dbReference>
<proteinExistence type="inferred from homology"/>
<dbReference type="Gene3D" id="3.90.1490.10">
    <property type="entry name" value="putative n-type atp pyrophosphatase, domain 2"/>
    <property type="match status" value="1"/>
</dbReference>
<evidence type="ECO:0000256" key="4">
    <source>
        <dbReference type="ARBA" id="ARBA00018426"/>
    </source>
</evidence>
<dbReference type="FunFam" id="3.30.1330.40:FF:000010">
    <property type="entry name" value="Diphthine--ammonia ligase"/>
    <property type="match status" value="1"/>
</dbReference>
<dbReference type="InterPro" id="IPR014729">
    <property type="entry name" value="Rossmann-like_a/b/a_fold"/>
</dbReference>
<evidence type="ECO:0000313" key="15">
    <source>
        <dbReference type="Proteomes" id="UP000694620"/>
    </source>
</evidence>
<evidence type="ECO:0000256" key="3">
    <source>
        <dbReference type="ARBA" id="ARBA00012089"/>
    </source>
</evidence>
<dbReference type="InterPro" id="IPR030662">
    <property type="entry name" value="DPH6/MJ0570"/>
</dbReference>
<comment type="pathway">
    <text evidence="1">Protein modification; peptidyl-diphthamide biosynthesis.</text>
</comment>
<keyword evidence="15" id="KW-1185">Reference proteome</keyword>
<dbReference type="GO" id="GO:0017178">
    <property type="term" value="F:diphthine-ammonia ligase activity"/>
    <property type="evidence" value="ECO:0007669"/>
    <property type="project" value="UniProtKB-EC"/>
</dbReference>
<evidence type="ECO:0000256" key="7">
    <source>
        <dbReference type="ARBA" id="ARBA00022840"/>
    </source>
</evidence>
<evidence type="ECO:0000313" key="14">
    <source>
        <dbReference type="Ensembl" id="ENSECRP00000023862.1"/>
    </source>
</evidence>
<dbReference type="FunFam" id="3.40.50.620:FF:000069">
    <property type="entry name" value="diphthine--ammonia ligase"/>
    <property type="match status" value="1"/>
</dbReference>
<reference evidence="14" key="1">
    <citation type="submission" date="2021-06" db="EMBL/GenBank/DDBJ databases">
        <authorList>
            <consortium name="Wellcome Sanger Institute Data Sharing"/>
        </authorList>
    </citation>
    <scope>NUCLEOTIDE SEQUENCE [LARGE SCALE GENOMIC DNA]</scope>
</reference>
<dbReference type="SUPFAM" id="SSF52402">
    <property type="entry name" value="Adenine nucleotide alpha hydrolases-like"/>
    <property type="match status" value="1"/>
</dbReference>
<dbReference type="Ensembl" id="ENSECRT00000024386.1">
    <property type="protein sequence ID" value="ENSECRP00000023862.1"/>
    <property type="gene ID" value="ENSECRG00000015665.1"/>
</dbReference>
<dbReference type="InterPro" id="IPR002761">
    <property type="entry name" value="Diphthami_syn_dom"/>
</dbReference>
<evidence type="ECO:0000256" key="1">
    <source>
        <dbReference type="ARBA" id="ARBA00005156"/>
    </source>
</evidence>
<dbReference type="InterPro" id="IPR035959">
    <property type="entry name" value="RutC-like_sf"/>
</dbReference>
<comment type="catalytic activity">
    <reaction evidence="12">
        <text>diphthine-[translation elongation factor 2] + NH4(+) + ATP = diphthamide-[translation elongation factor 2] + AMP + diphosphate + H(+)</text>
        <dbReference type="Rhea" id="RHEA:19753"/>
        <dbReference type="Rhea" id="RHEA-COMP:10172"/>
        <dbReference type="Rhea" id="RHEA-COMP:10174"/>
        <dbReference type="ChEBI" id="CHEBI:15378"/>
        <dbReference type="ChEBI" id="CHEBI:16692"/>
        <dbReference type="ChEBI" id="CHEBI:28938"/>
        <dbReference type="ChEBI" id="CHEBI:30616"/>
        <dbReference type="ChEBI" id="CHEBI:33019"/>
        <dbReference type="ChEBI" id="CHEBI:82696"/>
        <dbReference type="ChEBI" id="CHEBI:456215"/>
        <dbReference type="EC" id="6.3.1.14"/>
    </reaction>
</comment>
<evidence type="ECO:0000256" key="11">
    <source>
        <dbReference type="ARBA" id="ARBA00032849"/>
    </source>
</evidence>
<dbReference type="Pfam" id="PF01902">
    <property type="entry name" value="Diphthami_syn_2"/>
    <property type="match status" value="1"/>
</dbReference>
<dbReference type="EC" id="6.3.1.14" evidence="3"/>
<dbReference type="Proteomes" id="UP000694620">
    <property type="component" value="Chromosome 16"/>
</dbReference>